<reference evidence="1 2" key="1">
    <citation type="journal article" date="2025" name="Anaerobe">
        <title>Description of Anaerococcus kampingiae sp. nov., Anaerococcus groningensis sp. nov., Anaerococcus martiniensis sp. nov., and Anaerococcus cruorum sp. nov., isolated from human clinical specimens.</title>
        <authorList>
            <person name="Boiten K.E."/>
            <person name="Meijer J."/>
            <person name="van Wezel E.M."/>
            <person name="Veloo A.C.M."/>
        </authorList>
    </citation>
    <scope>NUCLEOTIDE SEQUENCE [LARGE SCALE GENOMIC DNA]</scope>
    <source>
        <strain evidence="1 2">ENR0874</strain>
    </source>
</reference>
<gene>
    <name evidence="1" type="ORF">ACCQ42_05565</name>
</gene>
<name>A0ABW9MFC0_9FIRM</name>
<evidence type="ECO:0000313" key="1">
    <source>
        <dbReference type="EMBL" id="MFO3667236.1"/>
    </source>
</evidence>
<sequence length="335" mass="38775">MGDIIIIGTDLKDFKKLQVNTRFYKSLGADYIILRLSDKLNEAGIKELFNLNDYYNKQGLGLGLGFDLRDLMAALLSKPASAIDFSDPKIRKSLYHFIEYLIKHGISFLNLEGLENLKSSSLGLFEAIRELNKNTFFNKEITSLGTFKNQNLSMRSLSNPKLPGLSLIGYDGQVRDLLKLSLNFRETGSGLCLTYSNFWQDGINYRNYPIYAKRMIYMTLFFLKSSLYVNESDLDFDDVIFLRKLFDLKSKIARVRGLRKILPKESEIIAFIRQQDDEKILFLANRGQNEVLIDIGYQVMDYKEYKYLLGSYTSRSLYRNILLRPYEAVAFIRSK</sequence>
<keyword evidence="2" id="KW-1185">Reference proteome</keyword>
<accession>A0ABW9MFC0</accession>
<dbReference type="Proteomes" id="UP001637994">
    <property type="component" value="Unassembled WGS sequence"/>
</dbReference>
<evidence type="ECO:0000313" key="2">
    <source>
        <dbReference type="Proteomes" id="UP001637994"/>
    </source>
</evidence>
<dbReference type="InterPro" id="IPR013780">
    <property type="entry name" value="Glyco_hydro_b"/>
</dbReference>
<dbReference type="RefSeq" id="WP_106459868.1">
    <property type="nucleotide sequence ID" value="NZ_JBGMEF010000019.1"/>
</dbReference>
<dbReference type="SUPFAM" id="SSF51011">
    <property type="entry name" value="Glycosyl hydrolase domain"/>
    <property type="match status" value="1"/>
</dbReference>
<dbReference type="EMBL" id="JBGMEF010000019">
    <property type="protein sequence ID" value="MFO3667236.1"/>
    <property type="molecule type" value="Genomic_DNA"/>
</dbReference>
<organism evidence="1 2">
    <name type="scientific">Anaerococcus kampingae</name>
    <dbReference type="NCBI Taxonomy" id="3115614"/>
    <lineage>
        <taxon>Bacteria</taxon>
        <taxon>Bacillati</taxon>
        <taxon>Bacillota</taxon>
        <taxon>Tissierellia</taxon>
        <taxon>Tissierellales</taxon>
        <taxon>Peptoniphilaceae</taxon>
        <taxon>Anaerococcus</taxon>
    </lineage>
</organism>
<comment type="caution">
    <text evidence="1">The sequence shown here is derived from an EMBL/GenBank/DDBJ whole genome shotgun (WGS) entry which is preliminary data.</text>
</comment>
<protein>
    <submittedName>
        <fullName evidence="1">Uncharacterized protein</fullName>
    </submittedName>
</protein>
<dbReference type="Gene3D" id="2.60.40.1180">
    <property type="entry name" value="Golgi alpha-mannosidase II"/>
    <property type="match status" value="1"/>
</dbReference>
<proteinExistence type="predicted"/>